<sequence>VQNIILKLLRNLPPELAHMLTLKSLQFSFRNKKIFDDPILYQHLFGLDFSNPLGLAAGFDKNVEVVDSLLNLGFGFIEAGTVTPKPQYGNEKPRVFRLVEDSAVINHLGFNNKGSEYAKQKLRTMNLNALSKGIVGINIAKNKDTTNYLDDYNYCLEKLGPLAHYVTINISSPNTPGLRDLQNRGQIESLVQTLKDKKNSTSTLESTPIFFKIAPDMNEEQIRDIALMSLANNIDGLVISNSTIDRPISLKSSFKNEIGGLSGTPLFLKSTLMLKKMYSLTNGQIPLIGVGGISNGLECYEKIKAGASLVQLYTAIIYKGPQIISKIKLDLTNSLKTDGYKNVKEAIGREV</sequence>
<dbReference type="InterPro" id="IPR005719">
    <property type="entry name" value="Dihydroorotate_DH_2"/>
</dbReference>
<keyword evidence="9" id="KW-0665">Pyrimidine biosynthesis</keyword>
<dbReference type="NCBIfam" id="TIGR01036">
    <property type="entry name" value="pyrD_sub2"/>
    <property type="match status" value="1"/>
</dbReference>
<evidence type="ECO:0000256" key="7">
    <source>
        <dbReference type="ARBA" id="ARBA00022630"/>
    </source>
</evidence>
<dbReference type="AlphaFoldDB" id="A0A381VYY7"/>
<feature type="non-terminal residue" evidence="14">
    <location>
        <position position="1"/>
    </location>
</feature>
<accession>A0A381VYY7</accession>
<organism evidence="14">
    <name type="scientific">marine metagenome</name>
    <dbReference type="NCBI Taxonomy" id="408172"/>
    <lineage>
        <taxon>unclassified sequences</taxon>
        <taxon>metagenomes</taxon>
        <taxon>ecological metagenomes</taxon>
    </lineage>
</organism>
<dbReference type="InterPro" id="IPR005720">
    <property type="entry name" value="Dihydroorotate_DH_cat"/>
</dbReference>
<dbReference type="NCBIfam" id="NF003652">
    <property type="entry name" value="PRK05286.2-5"/>
    <property type="match status" value="1"/>
</dbReference>
<evidence type="ECO:0000256" key="1">
    <source>
        <dbReference type="ARBA" id="ARBA00001917"/>
    </source>
</evidence>
<dbReference type="InterPro" id="IPR001295">
    <property type="entry name" value="Dihydroorotate_DH_CS"/>
</dbReference>
<dbReference type="NCBIfam" id="NF003645">
    <property type="entry name" value="PRK05286.1-2"/>
    <property type="match status" value="1"/>
</dbReference>
<comment type="function">
    <text evidence="2">Catalyzes the conversion of dihydroorotate to orotate with quinone as electron acceptor.</text>
</comment>
<dbReference type="PIRSF" id="PIRSF000164">
    <property type="entry name" value="DHO_oxidase"/>
    <property type="match status" value="1"/>
</dbReference>
<dbReference type="Pfam" id="PF01180">
    <property type="entry name" value="DHO_dh"/>
    <property type="match status" value="1"/>
</dbReference>
<dbReference type="UniPathway" id="UPA00070">
    <property type="reaction ID" value="UER00946"/>
</dbReference>
<dbReference type="InterPro" id="IPR013785">
    <property type="entry name" value="Aldolase_TIM"/>
</dbReference>
<evidence type="ECO:0000256" key="8">
    <source>
        <dbReference type="ARBA" id="ARBA00022643"/>
    </source>
</evidence>
<comment type="similarity">
    <text evidence="5">Belongs to the dihydroorotate dehydrogenase family. Type 2 subfamily.</text>
</comment>
<evidence type="ECO:0000313" key="14">
    <source>
        <dbReference type="EMBL" id="SVA45510.1"/>
    </source>
</evidence>
<dbReference type="PANTHER" id="PTHR48109">
    <property type="entry name" value="DIHYDROOROTATE DEHYDROGENASE (QUINONE), MITOCHONDRIAL-RELATED"/>
    <property type="match status" value="1"/>
</dbReference>
<dbReference type="Gene3D" id="3.20.20.70">
    <property type="entry name" value="Aldolase class I"/>
    <property type="match status" value="1"/>
</dbReference>
<dbReference type="GO" id="GO:0044205">
    <property type="term" value="P:'de novo' UMP biosynthetic process"/>
    <property type="evidence" value="ECO:0007669"/>
    <property type="project" value="UniProtKB-UniPathway"/>
</dbReference>
<dbReference type="SUPFAM" id="SSF51395">
    <property type="entry name" value="FMN-linked oxidoreductases"/>
    <property type="match status" value="1"/>
</dbReference>
<keyword evidence="8" id="KW-0288">FMN</keyword>
<evidence type="ECO:0000256" key="4">
    <source>
        <dbReference type="ARBA" id="ARBA00005161"/>
    </source>
</evidence>
<dbReference type="PANTHER" id="PTHR48109:SF4">
    <property type="entry name" value="DIHYDROOROTATE DEHYDROGENASE (QUINONE), MITOCHONDRIAL"/>
    <property type="match status" value="1"/>
</dbReference>
<name>A0A381VYY7_9ZZZZ</name>
<comment type="cofactor">
    <cofactor evidence="1">
        <name>FMN</name>
        <dbReference type="ChEBI" id="CHEBI:58210"/>
    </cofactor>
</comment>
<dbReference type="InterPro" id="IPR012135">
    <property type="entry name" value="Dihydroorotate_DH_1_2"/>
</dbReference>
<reference evidence="14" key="1">
    <citation type="submission" date="2018-05" db="EMBL/GenBank/DDBJ databases">
        <authorList>
            <person name="Lanie J.A."/>
            <person name="Ng W.-L."/>
            <person name="Kazmierczak K.M."/>
            <person name="Andrzejewski T.M."/>
            <person name="Davidsen T.M."/>
            <person name="Wayne K.J."/>
            <person name="Tettelin H."/>
            <person name="Glass J.I."/>
            <person name="Rusch D."/>
            <person name="Podicherti R."/>
            <person name="Tsui H.-C.T."/>
            <person name="Winkler M.E."/>
        </authorList>
    </citation>
    <scope>NUCLEOTIDE SEQUENCE</scope>
</reference>
<evidence type="ECO:0000256" key="9">
    <source>
        <dbReference type="ARBA" id="ARBA00022975"/>
    </source>
</evidence>
<dbReference type="GO" id="GO:0005743">
    <property type="term" value="C:mitochondrial inner membrane"/>
    <property type="evidence" value="ECO:0007669"/>
    <property type="project" value="TreeGrafter"/>
</dbReference>
<keyword evidence="11" id="KW-0472">Membrane</keyword>
<evidence type="ECO:0000259" key="13">
    <source>
        <dbReference type="Pfam" id="PF01180"/>
    </source>
</evidence>
<keyword evidence="10" id="KW-0560">Oxidoreductase</keyword>
<proteinExistence type="inferred from homology"/>
<evidence type="ECO:0000256" key="10">
    <source>
        <dbReference type="ARBA" id="ARBA00023002"/>
    </source>
</evidence>
<comment type="subcellular location">
    <subcellularLocation>
        <location evidence="3">Membrane</location>
    </subcellularLocation>
</comment>
<comment type="pathway">
    <text evidence="4">Pyrimidine metabolism; UMP biosynthesis via de novo pathway; orotate from (S)-dihydroorotate (quinone route): step 1/1.</text>
</comment>
<evidence type="ECO:0000256" key="5">
    <source>
        <dbReference type="ARBA" id="ARBA00005359"/>
    </source>
</evidence>
<comment type="catalytic activity">
    <reaction evidence="12">
        <text>(S)-dihydroorotate + a quinone = orotate + a quinol</text>
        <dbReference type="Rhea" id="RHEA:30187"/>
        <dbReference type="ChEBI" id="CHEBI:24646"/>
        <dbReference type="ChEBI" id="CHEBI:30839"/>
        <dbReference type="ChEBI" id="CHEBI:30864"/>
        <dbReference type="ChEBI" id="CHEBI:132124"/>
        <dbReference type="EC" id="1.3.5.2"/>
    </reaction>
</comment>
<keyword evidence="7" id="KW-0285">Flavoprotein</keyword>
<dbReference type="CDD" id="cd04738">
    <property type="entry name" value="DHOD_2_like"/>
    <property type="match status" value="1"/>
</dbReference>
<dbReference type="GO" id="GO:0006207">
    <property type="term" value="P:'de novo' pyrimidine nucleobase biosynthetic process"/>
    <property type="evidence" value="ECO:0007669"/>
    <property type="project" value="InterPro"/>
</dbReference>
<protein>
    <recommendedName>
        <fullName evidence="6">dihydroorotate dehydrogenase (quinone)</fullName>
        <ecNumber evidence="6">1.3.5.2</ecNumber>
    </recommendedName>
</protein>
<evidence type="ECO:0000256" key="12">
    <source>
        <dbReference type="ARBA" id="ARBA00048639"/>
    </source>
</evidence>
<evidence type="ECO:0000256" key="6">
    <source>
        <dbReference type="ARBA" id="ARBA00012791"/>
    </source>
</evidence>
<gene>
    <name evidence="14" type="ORF">METZ01_LOCUS98364</name>
</gene>
<feature type="domain" description="Dihydroorotate dehydrogenase catalytic" evidence="13">
    <location>
        <begin position="40"/>
        <end position="334"/>
    </location>
</feature>
<dbReference type="EC" id="1.3.5.2" evidence="6"/>
<dbReference type="PROSITE" id="PS00911">
    <property type="entry name" value="DHODEHASE_1"/>
    <property type="match status" value="1"/>
</dbReference>
<dbReference type="GO" id="GO:0106430">
    <property type="term" value="F:dihydroorotate dehydrogenase (quinone) activity"/>
    <property type="evidence" value="ECO:0007669"/>
    <property type="project" value="UniProtKB-EC"/>
</dbReference>
<dbReference type="InterPro" id="IPR050074">
    <property type="entry name" value="DHO_dehydrogenase"/>
</dbReference>
<dbReference type="EMBL" id="UINC01010210">
    <property type="protein sequence ID" value="SVA45510.1"/>
    <property type="molecule type" value="Genomic_DNA"/>
</dbReference>
<dbReference type="PROSITE" id="PS00912">
    <property type="entry name" value="DHODEHASE_2"/>
    <property type="match status" value="1"/>
</dbReference>
<evidence type="ECO:0000256" key="2">
    <source>
        <dbReference type="ARBA" id="ARBA00003125"/>
    </source>
</evidence>
<evidence type="ECO:0000256" key="3">
    <source>
        <dbReference type="ARBA" id="ARBA00004370"/>
    </source>
</evidence>
<evidence type="ECO:0000256" key="11">
    <source>
        <dbReference type="ARBA" id="ARBA00023136"/>
    </source>
</evidence>